<proteinExistence type="predicted"/>
<accession>A0A927UEU0</accession>
<organism evidence="2 3">
    <name type="scientific">Pseudobutyrivibrio ruminis</name>
    <dbReference type="NCBI Taxonomy" id="46206"/>
    <lineage>
        <taxon>Bacteria</taxon>
        <taxon>Bacillati</taxon>
        <taxon>Bacillota</taxon>
        <taxon>Clostridia</taxon>
        <taxon>Lachnospirales</taxon>
        <taxon>Lachnospiraceae</taxon>
        <taxon>Pseudobutyrivibrio</taxon>
    </lineage>
</organism>
<keyword evidence="1" id="KW-0472">Membrane</keyword>
<dbReference type="Pfam" id="PF13367">
    <property type="entry name" value="PrsW-protease"/>
    <property type="match status" value="1"/>
</dbReference>
<keyword evidence="1" id="KW-1133">Transmembrane helix</keyword>
<keyword evidence="2" id="KW-0482">Metalloprotease</keyword>
<feature type="transmembrane region" description="Helical" evidence="1">
    <location>
        <begin position="115"/>
        <end position="132"/>
    </location>
</feature>
<gene>
    <name evidence="2" type="ORF">E7272_13285</name>
</gene>
<protein>
    <submittedName>
        <fullName evidence="2">PrsW family intramembrane metalloprotease</fullName>
    </submittedName>
</protein>
<feature type="transmembrane region" description="Helical" evidence="1">
    <location>
        <begin position="6"/>
        <end position="27"/>
    </location>
</feature>
<dbReference type="EMBL" id="SVER01000052">
    <property type="protein sequence ID" value="MBE5920798.1"/>
    <property type="molecule type" value="Genomic_DNA"/>
</dbReference>
<dbReference type="InterPro" id="IPR026898">
    <property type="entry name" value="PrsW"/>
</dbReference>
<dbReference type="PANTHER" id="PTHR36844">
    <property type="entry name" value="PROTEASE PRSW"/>
    <property type="match status" value="1"/>
</dbReference>
<comment type="caution">
    <text evidence="2">The sequence shown here is derived from an EMBL/GenBank/DDBJ whole genome shotgun (WGS) entry which is preliminary data.</text>
</comment>
<dbReference type="GO" id="GO:0008237">
    <property type="term" value="F:metallopeptidase activity"/>
    <property type="evidence" value="ECO:0007669"/>
    <property type="project" value="UniProtKB-KW"/>
</dbReference>
<keyword evidence="1" id="KW-0812">Transmembrane</keyword>
<keyword evidence="2" id="KW-0645">Protease</keyword>
<evidence type="ECO:0000313" key="3">
    <source>
        <dbReference type="Proteomes" id="UP000766246"/>
    </source>
</evidence>
<reference evidence="2" key="1">
    <citation type="submission" date="2019-04" db="EMBL/GenBank/DDBJ databases">
        <title>Evolution of Biomass-Degrading Anaerobic Consortia Revealed by Metagenomics.</title>
        <authorList>
            <person name="Peng X."/>
        </authorList>
    </citation>
    <scope>NUCLEOTIDE SEQUENCE</scope>
    <source>
        <strain evidence="2">SIG311</strain>
    </source>
</reference>
<dbReference type="Proteomes" id="UP000766246">
    <property type="component" value="Unassembled WGS sequence"/>
</dbReference>
<keyword evidence="2" id="KW-0378">Hydrolase</keyword>
<name>A0A927UEU0_9FIRM</name>
<feature type="transmembrane region" description="Helical" evidence="1">
    <location>
        <begin position="144"/>
        <end position="167"/>
    </location>
</feature>
<feature type="transmembrane region" description="Helical" evidence="1">
    <location>
        <begin position="39"/>
        <end position="62"/>
    </location>
</feature>
<evidence type="ECO:0000256" key="1">
    <source>
        <dbReference type="SAM" id="Phobius"/>
    </source>
</evidence>
<dbReference type="AlphaFoldDB" id="A0A927UEU0"/>
<sequence>MITFIQQAIAGLVTTGVLGFLYMRMIKREKPEQISVPQALLPIILGILSEIISSRAVMYLMIGLGTEKGAQYSELPTVARQFMSPFLFAAFPEELIKLIMIIITLLVFRKKVNNVYEYILIGAAVGIGFSIAEDFSYGSELIGVFVRLPMLPGHMAMDMLMGEFLGIAMYNKKNNAGPVAIFNIAAFVVPLIIHTLYDAGSTSNHMVFEGMANQDNVMLTIGSVYALIVIVGFIVYSIRIIIRFKKIGEKFNNMIINEME</sequence>
<dbReference type="PANTHER" id="PTHR36844:SF1">
    <property type="entry name" value="PROTEASE PRSW"/>
    <property type="match status" value="1"/>
</dbReference>
<feature type="transmembrane region" description="Helical" evidence="1">
    <location>
        <begin position="217"/>
        <end position="242"/>
    </location>
</feature>
<feature type="transmembrane region" description="Helical" evidence="1">
    <location>
        <begin position="82"/>
        <end position="108"/>
    </location>
</feature>
<feature type="transmembrane region" description="Helical" evidence="1">
    <location>
        <begin position="179"/>
        <end position="197"/>
    </location>
</feature>
<evidence type="ECO:0000313" key="2">
    <source>
        <dbReference type="EMBL" id="MBE5920798.1"/>
    </source>
</evidence>